<evidence type="ECO:0000313" key="3">
    <source>
        <dbReference type="Proteomes" id="UP001558481"/>
    </source>
</evidence>
<comment type="caution">
    <text evidence="2">The sequence shown here is derived from an EMBL/GenBank/DDBJ whole genome shotgun (WGS) entry which is preliminary data.</text>
</comment>
<dbReference type="InterPro" id="IPR035897">
    <property type="entry name" value="Toll_tir_struct_dom_sf"/>
</dbReference>
<dbReference type="EMBL" id="JAYWLU010000010">
    <property type="protein sequence ID" value="MEX3595168.1"/>
    <property type="molecule type" value="Genomic_DNA"/>
</dbReference>
<dbReference type="Gene3D" id="3.40.50.10140">
    <property type="entry name" value="Toll/interleukin-1 receptor homology (TIR) domain"/>
    <property type="match status" value="1"/>
</dbReference>
<accession>A0ABV3V437</accession>
<dbReference type="Pfam" id="PF13676">
    <property type="entry name" value="TIR_2"/>
    <property type="match status" value="1"/>
</dbReference>
<dbReference type="RefSeq" id="WP_368629506.1">
    <property type="nucleotide sequence ID" value="NZ_JAYWLU010000010.1"/>
</dbReference>
<evidence type="ECO:0000313" key="2">
    <source>
        <dbReference type="EMBL" id="MEX3595168.1"/>
    </source>
</evidence>
<dbReference type="Proteomes" id="UP001558481">
    <property type="component" value="Unassembled WGS sequence"/>
</dbReference>
<keyword evidence="2" id="KW-0675">Receptor</keyword>
<sequence>MGADLFISYAWTSDKHREWVRLLAAQLKTLGFDVLIDADVDYGDDLNGFMRRVGDSRHVLLVADRNYVERADTMPDSGVGKENRWIAEQYAGHEAAWLCVLFIDNHGCTLPAWFDGRMPKGFDFNHSPDSLQQFPGAEQVEELWRWIAGLPANRDSATPIATLRQRATRLEQQELRTELSQWRSPDLEGQTHFEYLDAPGNTFTWGFGDSEFGFHVSGCGNDSVYVYKDPITAVGVIRSKQAGGAGLARHLTQGRTVTPHVGQSVVLMNEHGRLAVVDIIKVQREDTSGHEYVAPFVDFRWQVVESS</sequence>
<proteinExistence type="predicted"/>
<protein>
    <submittedName>
        <fullName evidence="2">Toll/interleukin-1 receptor domain-containing protein</fullName>
    </submittedName>
</protein>
<feature type="domain" description="TIR" evidence="1">
    <location>
        <begin position="6"/>
        <end position="88"/>
    </location>
</feature>
<gene>
    <name evidence="2" type="ORF">VVR66_10630</name>
</gene>
<name>A0ABV3V437_9MICC</name>
<reference evidence="2 3" key="1">
    <citation type="journal article" date="2024" name="Fungal Genet. Biol.">
        <title>The porcine skin microbiome exhibits broad fungal antagonism.</title>
        <authorList>
            <person name="De La Cruz K.F."/>
            <person name="Townsend E.C."/>
            <person name="Alex Cheong J.Z."/>
            <person name="Salamzade R."/>
            <person name="Liu A."/>
            <person name="Sandstrom S."/>
            <person name="Davila E."/>
            <person name="Huang L."/>
            <person name="Xu K.H."/>
            <person name="Wu S.Y."/>
            <person name="Meudt J.J."/>
            <person name="Shanmuganayagam D."/>
            <person name="Gibson A.L.F."/>
            <person name="Kalan L.R."/>
        </authorList>
    </citation>
    <scope>NUCLEOTIDE SEQUENCE [LARGE SCALE GENOMIC DNA]</scope>
    <source>
        <strain evidence="2 3">LK2625</strain>
    </source>
</reference>
<evidence type="ECO:0000259" key="1">
    <source>
        <dbReference type="Pfam" id="PF13676"/>
    </source>
</evidence>
<organism evidence="2 3">
    <name type="scientific">Kocuria carniphila</name>
    <dbReference type="NCBI Taxonomy" id="262208"/>
    <lineage>
        <taxon>Bacteria</taxon>
        <taxon>Bacillati</taxon>
        <taxon>Actinomycetota</taxon>
        <taxon>Actinomycetes</taxon>
        <taxon>Micrococcales</taxon>
        <taxon>Micrococcaceae</taxon>
        <taxon>Kocuria</taxon>
    </lineage>
</organism>
<dbReference type="InterPro" id="IPR000157">
    <property type="entry name" value="TIR_dom"/>
</dbReference>
<keyword evidence="3" id="KW-1185">Reference proteome</keyword>